<evidence type="ECO:0000313" key="2">
    <source>
        <dbReference type="EMBL" id="KAF9452937.1"/>
    </source>
</evidence>
<feature type="compositionally biased region" description="Basic and acidic residues" evidence="1">
    <location>
        <begin position="91"/>
        <end position="100"/>
    </location>
</feature>
<organism evidence="2 3">
    <name type="scientific">Macrolepiota fuliginosa MF-IS2</name>
    <dbReference type="NCBI Taxonomy" id="1400762"/>
    <lineage>
        <taxon>Eukaryota</taxon>
        <taxon>Fungi</taxon>
        <taxon>Dikarya</taxon>
        <taxon>Basidiomycota</taxon>
        <taxon>Agaricomycotina</taxon>
        <taxon>Agaricomycetes</taxon>
        <taxon>Agaricomycetidae</taxon>
        <taxon>Agaricales</taxon>
        <taxon>Agaricineae</taxon>
        <taxon>Agaricaceae</taxon>
        <taxon>Macrolepiota</taxon>
    </lineage>
</organism>
<keyword evidence="3" id="KW-1185">Reference proteome</keyword>
<feature type="region of interest" description="Disordered" evidence="1">
    <location>
        <begin position="208"/>
        <end position="252"/>
    </location>
</feature>
<evidence type="ECO:0008006" key="4">
    <source>
        <dbReference type="Google" id="ProtNLM"/>
    </source>
</evidence>
<evidence type="ECO:0000313" key="3">
    <source>
        <dbReference type="Proteomes" id="UP000807342"/>
    </source>
</evidence>
<proteinExistence type="predicted"/>
<protein>
    <recommendedName>
        <fullName evidence="4">Zn(2)-C6 fungal-type domain-containing protein</fullName>
    </recommendedName>
</protein>
<gene>
    <name evidence="2" type="ORF">P691DRAFT_802790</name>
</gene>
<evidence type="ECO:0000256" key="1">
    <source>
        <dbReference type="SAM" id="MobiDB-lite"/>
    </source>
</evidence>
<feature type="compositionally biased region" description="Basic and acidic residues" evidence="1">
    <location>
        <begin position="225"/>
        <end position="240"/>
    </location>
</feature>
<dbReference type="Proteomes" id="UP000807342">
    <property type="component" value="Unassembled WGS sequence"/>
</dbReference>
<reference evidence="2" key="1">
    <citation type="submission" date="2020-11" db="EMBL/GenBank/DDBJ databases">
        <authorList>
            <consortium name="DOE Joint Genome Institute"/>
            <person name="Ahrendt S."/>
            <person name="Riley R."/>
            <person name="Andreopoulos W."/>
            <person name="Labutti K."/>
            <person name="Pangilinan J."/>
            <person name="Ruiz-Duenas F.J."/>
            <person name="Barrasa J.M."/>
            <person name="Sanchez-Garcia M."/>
            <person name="Camarero S."/>
            <person name="Miyauchi S."/>
            <person name="Serrano A."/>
            <person name="Linde D."/>
            <person name="Babiker R."/>
            <person name="Drula E."/>
            <person name="Ayuso-Fernandez I."/>
            <person name="Pacheco R."/>
            <person name="Padilla G."/>
            <person name="Ferreira P."/>
            <person name="Barriuso J."/>
            <person name="Kellner H."/>
            <person name="Castanera R."/>
            <person name="Alfaro M."/>
            <person name="Ramirez L."/>
            <person name="Pisabarro A.G."/>
            <person name="Kuo A."/>
            <person name="Tritt A."/>
            <person name="Lipzen A."/>
            <person name="He G."/>
            <person name="Yan M."/>
            <person name="Ng V."/>
            <person name="Cullen D."/>
            <person name="Martin F."/>
            <person name="Rosso M.-N."/>
            <person name="Henrissat B."/>
            <person name="Hibbett D."/>
            <person name="Martinez A.T."/>
            <person name="Grigoriev I.V."/>
        </authorList>
    </citation>
    <scope>NUCLEOTIDE SEQUENCE</scope>
    <source>
        <strain evidence="2">MF-IS2</strain>
    </source>
</reference>
<accession>A0A9P5XM57</accession>
<feature type="region of interest" description="Disordered" evidence="1">
    <location>
        <begin position="27"/>
        <end position="100"/>
    </location>
</feature>
<comment type="caution">
    <text evidence="2">The sequence shown here is derived from an EMBL/GenBank/DDBJ whole genome shotgun (WGS) entry which is preliminary data.</text>
</comment>
<name>A0A9P5XM57_9AGAR</name>
<sequence>MLIRTILDLERLAIESDDHNRLVPSARASALSQKQPRGEACTSPDLASPRMHHPGSGESNDASRSRGAAHKAIPIHPSPLRECFSAPSEVGEGKEDPSEHVAKQAPLFVGGGKREGGPAPVATKCKLNFSSHSKRKKIKKTCTSCVLYNVRCVRLGNERQCQVCNTLRRKCVLPCRKPKQHNLDLDTLLSEIAQLEAKITRLLESERKARESRKLSSKSNGEQALVDRTRRALSSRDSRKTSKGRSVVMIDI</sequence>
<dbReference type="AlphaFoldDB" id="A0A9P5XM57"/>
<dbReference type="EMBL" id="MU151066">
    <property type="protein sequence ID" value="KAF9452937.1"/>
    <property type="molecule type" value="Genomic_DNA"/>
</dbReference>